<dbReference type="InterPro" id="IPR000683">
    <property type="entry name" value="Gfo/Idh/MocA-like_OxRdtase_N"/>
</dbReference>
<evidence type="ECO:0000256" key="2">
    <source>
        <dbReference type="SAM" id="MobiDB-lite"/>
    </source>
</evidence>
<dbReference type="Gene3D" id="3.30.360.10">
    <property type="entry name" value="Dihydrodipicolinate Reductase, domain 2"/>
    <property type="match status" value="1"/>
</dbReference>
<dbReference type="PANTHER" id="PTHR43818">
    <property type="entry name" value="BCDNA.GH03377"/>
    <property type="match status" value="1"/>
</dbReference>
<feature type="domain" description="Gfo/Idh/MocA-like oxidoreductase N-terminal" evidence="3">
    <location>
        <begin position="4"/>
        <end position="121"/>
    </location>
</feature>
<accession>A0A3P1T7L2</accession>
<dbReference type="Pfam" id="PF01408">
    <property type="entry name" value="GFO_IDH_MocA"/>
    <property type="match status" value="1"/>
</dbReference>
<name>A0A3P1T7L2_9ACTN</name>
<dbReference type="InterPro" id="IPR036291">
    <property type="entry name" value="NAD(P)-bd_dom_sf"/>
</dbReference>
<organism evidence="5 6">
    <name type="scientific">Arachnia propionica</name>
    <dbReference type="NCBI Taxonomy" id="1750"/>
    <lineage>
        <taxon>Bacteria</taxon>
        <taxon>Bacillati</taxon>
        <taxon>Actinomycetota</taxon>
        <taxon>Actinomycetes</taxon>
        <taxon>Propionibacteriales</taxon>
        <taxon>Propionibacteriaceae</taxon>
        <taxon>Arachnia</taxon>
    </lineage>
</organism>
<dbReference type="AlphaFoldDB" id="A0A3P1T7L2"/>
<feature type="compositionally biased region" description="Basic and acidic residues" evidence="2">
    <location>
        <begin position="348"/>
        <end position="357"/>
    </location>
</feature>
<keyword evidence="1" id="KW-0560">Oxidoreductase</keyword>
<dbReference type="Proteomes" id="UP000280819">
    <property type="component" value="Unassembled WGS sequence"/>
</dbReference>
<dbReference type="Pfam" id="PF22725">
    <property type="entry name" value="GFO_IDH_MocA_C3"/>
    <property type="match status" value="1"/>
</dbReference>
<comment type="caution">
    <text evidence="5">The sequence shown here is derived from an EMBL/GenBank/DDBJ whole genome shotgun (WGS) entry which is preliminary data.</text>
</comment>
<proteinExistence type="predicted"/>
<feature type="region of interest" description="Disordered" evidence="2">
    <location>
        <begin position="337"/>
        <end position="357"/>
    </location>
</feature>
<dbReference type="InterPro" id="IPR050463">
    <property type="entry name" value="Gfo/Idh/MocA_oxidrdct_glycsds"/>
</dbReference>
<dbReference type="EMBL" id="RQZG01000007">
    <property type="protein sequence ID" value="RRD05175.1"/>
    <property type="molecule type" value="Genomic_DNA"/>
</dbReference>
<dbReference type="OrthoDB" id="9792085at2"/>
<dbReference type="InterPro" id="IPR055170">
    <property type="entry name" value="GFO_IDH_MocA-like_dom"/>
</dbReference>
<reference evidence="5 6" key="1">
    <citation type="submission" date="2018-11" db="EMBL/GenBank/DDBJ databases">
        <title>Genomes From Bacteria Associated with the Canine Oral Cavity: a Test Case for Automated Genome-Based Taxonomic Assignment.</title>
        <authorList>
            <person name="Coil D.A."/>
            <person name="Jospin G."/>
            <person name="Darling A.E."/>
            <person name="Wallis C."/>
            <person name="Davis I.J."/>
            <person name="Harris S."/>
            <person name="Eisen J.A."/>
            <person name="Holcombe L.J."/>
            <person name="O'Flynn C."/>
        </authorList>
    </citation>
    <scope>NUCLEOTIDE SEQUENCE [LARGE SCALE GENOMIC DNA]</scope>
    <source>
        <strain evidence="5 6">OH887_COT-365</strain>
    </source>
</reference>
<dbReference type="SUPFAM" id="SSF51735">
    <property type="entry name" value="NAD(P)-binding Rossmann-fold domains"/>
    <property type="match status" value="1"/>
</dbReference>
<evidence type="ECO:0000313" key="5">
    <source>
        <dbReference type="EMBL" id="RRD05175.1"/>
    </source>
</evidence>
<feature type="domain" description="GFO/IDH/MocA-like oxidoreductase" evidence="4">
    <location>
        <begin position="134"/>
        <end position="261"/>
    </location>
</feature>
<evidence type="ECO:0000313" key="6">
    <source>
        <dbReference type="Proteomes" id="UP000280819"/>
    </source>
</evidence>
<evidence type="ECO:0000256" key="1">
    <source>
        <dbReference type="ARBA" id="ARBA00023002"/>
    </source>
</evidence>
<dbReference type="PANTHER" id="PTHR43818:SF11">
    <property type="entry name" value="BCDNA.GH03377"/>
    <property type="match status" value="1"/>
</dbReference>
<dbReference type="SUPFAM" id="SSF55347">
    <property type="entry name" value="Glyceraldehyde-3-phosphate dehydrogenase-like, C-terminal domain"/>
    <property type="match status" value="1"/>
</dbReference>
<evidence type="ECO:0000259" key="3">
    <source>
        <dbReference type="Pfam" id="PF01408"/>
    </source>
</evidence>
<evidence type="ECO:0000259" key="4">
    <source>
        <dbReference type="Pfam" id="PF22725"/>
    </source>
</evidence>
<protein>
    <submittedName>
        <fullName evidence="5">Gfo/Idh/MocA family oxidoreductase</fullName>
    </submittedName>
</protein>
<dbReference type="GO" id="GO:0016491">
    <property type="term" value="F:oxidoreductase activity"/>
    <property type="evidence" value="ECO:0007669"/>
    <property type="project" value="UniProtKB-KW"/>
</dbReference>
<gene>
    <name evidence="5" type="ORF">EII34_07500</name>
</gene>
<dbReference type="RefSeq" id="WP_124844502.1">
    <property type="nucleotide sequence ID" value="NZ_RQZG01000007.1"/>
</dbReference>
<sequence length="357" mass="38543">MTSINFALIGLDHWYSAVPLAHGLSAHPETTLQLIVDRDPRRGRVLADELGVRFTTSVAEALADPGIEAIGSFPSVDENPQVCIDAAEAGKHVVSVKPVARTLQEASAVVRAVEEAGVQFIPAESRSRMTAQNQRLLELVRSGALGEIVSADFALCGVLPKAWHDSDSPGWWVEEARAPGGAWIDHSIYQIDRLRWLLGQEPVDVVGVTANLRYPELAVEDYGHAIFTFDGGVVATMEDTWTGAEGAWRITTTLNGTSGSLAIDTINSRTTVLRASGGAPSGWVELDPLPDDSDLIQPLVDRIRGKHNALGTVRDAWRNLAAARAFYDAAASGARRRVPVPEDETDETHDLVKGVHR</sequence>
<dbReference type="Gene3D" id="3.40.50.720">
    <property type="entry name" value="NAD(P)-binding Rossmann-like Domain"/>
    <property type="match status" value="1"/>
</dbReference>
<dbReference type="GO" id="GO:0000166">
    <property type="term" value="F:nucleotide binding"/>
    <property type="evidence" value="ECO:0007669"/>
    <property type="project" value="InterPro"/>
</dbReference>